<reference evidence="4" key="1">
    <citation type="submission" date="2018-05" db="EMBL/GenBank/DDBJ databases">
        <title>Azospirillum thermophila sp. nov., a novel isolated from hot spring.</title>
        <authorList>
            <person name="Zhao Z."/>
        </authorList>
    </citation>
    <scope>NUCLEOTIDE SEQUENCE [LARGE SCALE GENOMIC DNA]</scope>
    <source>
        <strain evidence="4">CFH 70021</strain>
    </source>
</reference>
<keyword evidence="3" id="KW-0067">ATP-binding</keyword>
<name>A0A2S2CRR7_9PROT</name>
<dbReference type="InterPro" id="IPR003594">
    <property type="entry name" value="HATPase_dom"/>
</dbReference>
<keyword evidence="1" id="KW-0723">Serine/threonine-protein kinase</keyword>
<dbReference type="OrthoDB" id="9792240at2"/>
<keyword evidence="1" id="KW-0808">Transferase</keyword>
<keyword evidence="1" id="KW-0418">Kinase</keyword>
<dbReference type="GO" id="GO:0005524">
    <property type="term" value="F:ATP binding"/>
    <property type="evidence" value="ECO:0007669"/>
    <property type="project" value="UniProtKB-KW"/>
</dbReference>
<dbReference type="InterPro" id="IPR050267">
    <property type="entry name" value="Anti-sigma-factor_SerPK"/>
</dbReference>
<organism evidence="3 4">
    <name type="scientific">Azospirillum thermophilum</name>
    <dbReference type="NCBI Taxonomy" id="2202148"/>
    <lineage>
        <taxon>Bacteria</taxon>
        <taxon>Pseudomonadati</taxon>
        <taxon>Pseudomonadota</taxon>
        <taxon>Alphaproteobacteria</taxon>
        <taxon>Rhodospirillales</taxon>
        <taxon>Azospirillaceae</taxon>
        <taxon>Azospirillum</taxon>
    </lineage>
</organism>
<dbReference type="PANTHER" id="PTHR35526:SF6">
    <property type="entry name" value="SLR1861 PROTEIN"/>
    <property type="match status" value="1"/>
</dbReference>
<dbReference type="RefSeq" id="WP_109328103.1">
    <property type="nucleotide sequence ID" value="NZ_CP029353.1"/>
</dbReference>
<dbReference type="PANTHER" id="PTHR35526">
    <property type="entry name" value="ANTI-SIGMA-F FACTOR RSBW-RELATED"/>
    <property type="match status" value="1"/>
</dbReference>
<evidence type="ECO:0000313" key="3">
    <source>
        <dbReference type="EMBL" id="AWK87211.1"/>
    </source>
</evidence>
<evidence type="ECO:0000313" key="4">
    <source>
        <dbReference type="Proteomes" id="UP000245629"/>
    </source>
</evidence>
<feature type="domain" description="Histidine kinase/HSP90-like ATPase" evidence="2">
    <location>
        <begin position="10"/>
        <end position="136"/>
    </location>
</feature>
<gene>
    <name evidence="3" type="ORF">DEW08_14165</name>
</gene>
<keyword evidence="3" id="KW-0547">Nucleotide-binding</keyword>
<dbReference type="KEGG" id="azz:DEW08_14165"/>
<accession>A0A2S2CRR7</accession>
<proteinExistence type="predicted"/>
<keyword evidence="4" id="KW-1185">Reference proteome</keyword>
<dbReference type="EMBL" id="CP029353">
    <property type="protein sequence ID" value="AWK87211.1"/>
    <property type="molecule type" value="Genomic_DNA"/>
</dbReference>
<dbReference type="AlphaFoldDB" id="A0A2S2CRR7"/>
<evidence type="ECO:0000259" key="2">
    <source>
        <dbReference type="Pfam" id="PF13581"/>
    </source>
</evidence>
<dbReference type="InterPro" id="IPR036890">
    <property type="entry name" value="HATPase_C_sf"/>
</dbReference>
<dbReference type="Proteomes" id="UP000245629">
    <property type="component" value="Chromosome 2"/>
</dbReference>
<protein>
    <submittedName>
        <fullName evidence="3">ATP-binding protein</fullName>
    </submittedName>
</protein>
<dbReference type="CDD" id="cd16936">
    <property type="entry name" value="HATPase_RsbW-like"/>
    <property type="match status" value="1"/>
</dbReference>
<evidence type="ECO:0000256" key="1">
    <source>
        <dbReference type="ARBA" id="ARBA00022527"/>
    </source>
</evidence>
<dbReference type="Pfam" id="PF13581">
    <property type="entry name" value="HATPase_c_2"/>
    <property type="match status" value="1"/>
</dbReference>
<dbReference type="GO" id="GO:0004674">
    <property type="term" value="F:protein serine/threonine kinase activity"/>
    <property type="evidence" value="ECO:0007669"/>
    <property type="project" value="UniProtKB-KW"/>
</dbReference>
<sequence length="149" mass="16329">MIDALELVIANDLAELGRLAEAVDDFVGRHGLPMEVGFKLNLCFDELITNTVSYGYPDGGRHEIRVRLTLEETELQAELVDDAAPFDPFAERPAPDLDADVDERAIGGLGIFLVTRSVDRASYRREGDRNVVRLIKAIPPTPAAQGALQ</sequence>
<dbReference type="SUPFAM" id="SSF55874">
    <property type="entry name" value="ATPase domain of HSP90 chaperone/DNA topoisomerase II/histidine kinase"/>
    <property type="match status" value="1"/>
</dbReference>
<dbReference type="Gene3D" id="3.30.565.10">
    <property type="entry name" value="Histidine kinase-like ATPase, C-terminal domain"/>
    <property type="match status" value="1"/>
</dbReference>